<gene>
    <name evidence="6" type="ORF">V1479_14355</name>
</gene>
<dbReference type="Pfam" id="PF13607">
    <property type="entry name" value="Succ_CoA_lig"/>
    <property type="match status" value="1"/>
</dbReference>
<dbReference type="SUPFAM" id="SSF52210">
    <property type="entry name" value="Succinyl-CoA synthetase domains"/>
    <property type="match status" value="2"/>
</dbReference>
<dbReference type="Gene3D" id="3.30.1490.20">
    <property type="entry name" value="ATP-grasp fold, A domain"/>
    <property type="match status" value="1"/>
</dbReference>
<dbReference type="InterPro" id="IPR003781">
    <property type="entry name" value="CoA-bd"/>
</dbReference>
<comment type="caution">
    <text evidence="6">The sequence shown here is derived from an EMBL/GenBank/DDBJ whole genome shotgun (WGS) entry which is preliminary data.</text>
</comment>
<sequence length="702" mass="72842">MKMDGGVAGALFSPRSIALVGASSDPSKHTSLPLQYLAQHGYTGRVFPINPNRQTIGDLPCHPSVAAVGESIDQAFIMVPAPMVPAAIRDCASAGVRVAVILSAGFSEVGEQGQRLQEEMLAEARRGGVRLVGPNSLGMVNFVDGVAVTANEVFSIPALPKGRLALVTQSGSLLGALVSRAAGRSIGFSKMVSVGNEADLGVGEIGAMLVEDEDTDAILLFLETVRDADCMRAMAIRAHEKGKPIIAFRLGRSAVGEKLAMSHTGALSSDGAAIDAFLADIGIIRVDQIETLLEAPALVTGCKPARGGRVAVMSTTGGGGGLVVDALAERDVDVVAPDQAFIDLVAGRGVTISDSPLIDLTLAGARADRYGAVLEALLDSSHCDAVVAVVGSSAEFRPDRAVQPIIDLSHRIDKPLAVFITPQAEESHRRLRAAGVATFRSPETCADALSAALRRRPPVVRARKGDAVPMPDLSGFGAGQLPLETSLEVADAFGAPPPVGVTIPARDAYVAQDIPARLSYPAVAKIVSPDIPHKTEAGGVVIGARSAAELAEACSAMVRRVRQRRPDAVLDAVRIEAQETGLAEAIVGFRVDPAVGPIVTVGAGGVLAEIYRDIVLRPAPVDRREAMEMIGEVRAFAAIRGYRSLPLGDVEALAAVVASMSRLACVENARVIEAEINPVLVKPEGEGVVALDALVVIGDPAP</sequence>
<dbReference type="InterPro" id="IPR036291">
    <property type="entry name" value="NAD(P)-bd_dom_sf"/>
</dbReference>
<dbReference type="Gene3D" id="3.40.50.261">
    <property type="entry name" value="Succinyl-CoA synthetase domains"/>
    <property type="match status" value="2"/>
</dbReference>
<keyword evidence="3" id="KW-0547">Nucleotide-binding</keyword>
<dbReference type="Proteomes" id="UP001559025">
    <property type="component" value="Unassembled WGS sequence"/>
</dbReference>
<keyword evidence="4" id="KW-0067">ATP-binding</keyword>
<dbReference type="SUPFAM" id="SSF51735">
    <property type="entry name" value="NAD(P)-binding Rossmann-fold domains"/>
    <property type="match status" value="1"/>
</dbReference>
<dbReference type="Pfam" id="PF13380">
    <property type="entry name" value="CoA_binding_2"/>
    <property type="match status" value="1"/>
</dbReference>
<evidence type="ECO:0000259" key="5">
    <source>
        <dbReference type="SMART" id="SM00881"/>
    </source>
</evidence>
<reference evidence="6 7" key="1">
    <citation type="submission" date="2024-01" db="EMBL/GenBank/DDBJ databases">
        <title>New evidence supports the origin of RcGTA from prophage.</title>
        <authorList>
            <person name="Xu Y."/>
            <person name="Liu B."/>
            <person name="Chen F."/>
        </authorList>
    </citation>
    <scope>NUCLEOTIDE SEQUENCE [LARGE SCALE GENOMIC DNA]</scope>
    <source>
        <strain evidence="6 7">CBW1107-2</strain>
    </source>
</reference>
<dbReference type="EMBL" id="JAZHFV010000004">
    <property type="protein sequence ID" value="MEX4008491.1"/>
    <property type="molecule type" value="Genomic_DNA"/>
</dbReference>
<dbReference type="InterPro" id="IPR016102">
    <property type="entry name" value="Succinyl-CoA_synth-like"/>
</dbReference>
<evidence type="ECO:0000256" key="2">
    <source>
        <dbReference type="ARBA" id="ARBA00022598"/>
    </source>
</evidence>
<dbReference type="InterPro" id="IPR032875">
    <property type="entry name" value="Succ_CoA_lig_flav_dom"/>
</dbReference>
<dbReference type="InterPro" id="IPR013815">
    <property type="entry name" value="ATP_grasp_subdomain_1"/>
</dbReference>
<name>A0ABV3WV03_9HYPH</name>
<organism evidence="6 7">
    <name type="scientific">Neoaquamicrobium sediminum</name>
    <dbReference type="NCBI Taxonomy" id="1849104"/>
    <lineage>
        <taxon>Bacteria</taxon>
        <taxon>Pseudomonadati</taxon>
        <taxon>Pseudomonadota</taxon>
        <taxon>Alphaproteobacteria</taxon>
        <taxon>Hyphomicrobiales</taxon>
        <taxon>Phyllobacteriaceae</taxon>
        <taxon>Neoaquamicrobium</taxon>
    </lineage>
</organism>
<accession>A0ABV3WV03</accession>
<dbReference type="RefSeq" id="WP_368803492.1">
    <property type="nucleotide sequence ID" value="NZ_JAZHFV010000004.1"/>
</dbReference>
<dbReference type="Gene3D" id="3.40.50.720">
    <property type="entry name" value="NAD(P)-binding Rossmann-like Domain"/>
    <property type="match status" value="1"/>
</dbReference>
<keyword evidence="7" id="KW-1185">Reference proteome</keyword>
<keyword evidence="1" id="KW-0816">Tricarboxylic acid cycle</keyword>
<dbReference type="SMART" id="SM00881">
    <property type="entry name" value="CoA_binding"/>
    <property type="match status" value="1"/>
</dbReference>
<dbReference type="Gene3D" id="3.30.470.20">
    <property type="entry name" value="ATP-grasp fold, B domain"/>
    <property type="match status" value="1"/>
</dbReference>
<dbReference type="GO" id="GO:0016874">
    <property type="term" value="F:ligase activity"/>
    <property type="evidence" value="ECO:0007669"/>
    <property type="project" value="UniProtKB-KW"/>
</dbReference>
<evidence type="ECO:0000256" key="4">
    <source>
        <dbReference type="ARBA" id="ARBA00022840"/>
    </source>
</evidence>
<evidence type="ECO:0000313" key="6">
    <source>
        <dbReference type="EMBL" id="MEX4008491.1"/>
    </source>
</evidence>
<evidence type="ECO:0000313" key="7">
    <source>
        <dbReference type="Proteomes" id="UP001559025"/>
    </source>
</evidence>
<dbReference type="SUPFAM" id="SSF56059">
    <property type="entry name" value="Glutathione synthetase ATP-binding domain-like"/>
    <property type="match status" value="1"/>
</dbReference>
<dbReference type="PANTHER" id="PTHR43334:SF1">
    <property type="entry name" value="3-HYDROXYPROPIONATE--COA LIGASE [ADP-FORMING]"/>
    <property type="match status" value="1"/>
</dbReference>
<feature type="domain" description="CoA-binding" evidence="5">
    <location>
        <begin position="11"/>
        <end position="106"/>
    </location>
</feature>
<dbReference type="Pfam" id="PF13549">
    <property type="entry name" value="ATP-grasp_5"/>
    <property type="match status" value="1"/>
</dbReference>
<protein>
    <submittedName>
        <fullName evidence="6">Acetate--CoA ligase family protein</fullName>
    </submittedName>
</protein>
<evidence type="ECO:0000256" key="1">
    <source>
        <dbReference type="ARBA" id="ARBA00022532"/>
    </source>
</evidence>
<evidence type="ECO:0000256" key="3">
    <source>
        <dbReference type="ARBA" id="ARBA00022741"/>
    </source>
</evidence>
<dbReference type="PANTHER" id="PTHR43334">
    <property type="entry name" value="ACETATE--COA LIGASE [ADP-FORMING]"/>
    <property type="match status" value="1"/>
</dbReference>
<dbReference type="InterPro" id="IPR051538">
    <property type="entry name" value="Acyl-CoA_Synth/Transferase"/>
</dbReference>
<proteinExistence type="predicted"/>
<keyword evidence="2 6" id="KW-0436">Ligase</keyword>